<dbReference type="PANTHER" id="PTHR32176:SF92">
    <property type="entry name" value="XYLOSE ISOMERASE"/>
    <property type="match status" value="1"/>
</dbReference>
<evidence type="ECO:0000256" key="1">
    <source>
        <dbReference type="ARBA" id="ARBA00010240"/>
    </source>
</evidence>
<dbReference type="InterPro" id="IPR016035">
    <property type="entry name" value="Acyl_Trfase/lysoPLipase"/>
</dbReference>
<proteinExistence type="inferred from homology"/>
<dbReference type="PROSITE" id="PS51635">
    <property type="entry name" value="PNPLA"/>
    <property type="match status" value="1"/>
</dbReference>
<feature type="short sequence motif" description="GXGXXG" evidence="3">
    <location>
        <begin position="35"/>
        <end position="40"/>
    </location>
</feature>
<protein>
    <submittedName>
        <fullName evidence="5">CBASS cGAMP-activated phospholipase</fullName>
    </submittedName>
</protein>
<evidence type="ECO:0000259" key="4">
    <source>
        <dbReference type="PROSITE" id="PS51635"/>
    </source>
</evidence>
<feature type="active site" description="Proton acceptor" evidence="3">
    <location>
        <position position="204"/>
    </location>
</feature>
<evidence type="ECO:0000256" key="3">
    <source>
        <dbReference type="PROSITE-ProRule" id="PRU01161"/>
    </source>
</evidence>
<comment type="similarity">
    <text evidence="1">Belongs to the patatin family.</text>
</comment>
<dbReference type="NCBIfam" id="NF041079">
    <property type="entry name" value="CBASS_lipase"/>
    <property type="match status" value="1"/>
</dbReference>
<dbReference type="RefSeq" id="WP_379879323.1">
    <property type="nucleotide sequence ID" value="NZ_JBHPON010000001.1"/>
</dbReference>
<accession>A0ABW1KTT1</accession>
<feature type="domain" description="PNPLA" evidence="4">
    <location>
        <begin position="31"/>
        <end position="217"/>
    </location>
</feature>
<name>A0ABW1KTT1_9PROT</name>
<dbReference type="Proteomes" id="UP001596116">
    <property type="component" value="Unassembled WGS sequence"/>
</dbReference>
<evidence type="ECO:0000256" key="2">
    <source>
        <dbReference type="ARBA" id="ARBA00023098"/>
    </source>
</evidence>
<reference evidence="5 6" key="1">
    <citation type="submission" date="2024-09" db="EMBL/GenBank/DDBJ databases">
        <authorList>
            <person name="Zhang Z.-H."/>
        </authorList>
    </citation>
    <scope>NUCLEOTIDE SEQUENCE [LARGE SCALE GENOMIC DNA]</scope>
    <source>
        <strain evidence="5 6">HHTR114</strain>
    </source>
</reference>
<feature type="short sequence motif" description="DGA/G" evidence="3">
    <location>
        <begin position="204"/>
        <end position="206"/>
    </location>
</feature>
<dbReference type="SUPFAM" id="SSF52151">
    <property type="entry name" value="FabD/lysophospholipase-like"/>
    <property type="match status" value="1"/>
</dbReference>
<dbReference type="InterPro" id="IPR002641">
    <property type="entry name" value="PNPLA_dom"/>
</dbReference>
<keyword evidence="3" id="KW-0442">Lipid degradation</keyword>
<keyword evidence="6" id="KW-1185">Reference proteome</keyword>
<keyword evidence="3" id="KW-0378">Hydrolase</keyword>
<dbReference type="Pfam" id="PF01734">
    <property type="entry name" value="Patatin"/>
    <property type="match status" value="1"/>
</dbReference>
<sequence length="348" mass="38584">MTYEPPRRSSGAIEHQRVKLPWPKNRPFRILAIDGGGICGILPAAYLRELEARFLGGTSVGRYFDMIAGTSTGGVIALGLACAIKADDILKLYTERGEAIFPPGNVATRALRKCRHVVRYIYDEKSLETELRKIFRDRVIGEATTRLVIPAFEGRYGEPWIYKTPHHPDYSKDQHEQMARVAMATAAAPTYFKAFENNHYMFVDGGVWANNPVMNAVVDALACFDLDRRQIEVLSLGCGETVQRVDAKLSVAGLWGWRGIIKAAIRAQSRNALGQAYLLLGKDRVLRVDAPESDKPIELDNVRRARKELPALARALADANGQDVKRRFLAYPAAPYSPVSVSTLASIS</sequence>
<feature type="short sequence motif" description="GXSXG" evidence="3">
    <location>
        <begin position="69"/>
        <end position="73"/>
    </location>
</feature>
<comment type="caution">
    <text evidence="5">The sequence shown here is derived from an EMBL/GenBank/DDBJ whole genome shotgun (WGS) entry which is preliminary data.</text>
</comment>
<keyword evidence="2 3" id="KW-0443">Lipid metabolism</keyword>
<dbReference type="Gene3D" id="3.40.1090.10">
    <property type="entry name" value="Cytosolic phospholipase A2 catalytic domain"/>
    <property type="match status" value="1"/>
</dbReference>
<dbReference type="CDD" id="cd07199">
    <property type="entry name" value="Pat17_PNPLA8_PNPLA9_like"/>
    <property type="match status" value="1"/>
</dbReference>
<gene>
    <name evidence="5" type="ORF">ACFMB1_07350</name>
</gene>
<dbReference type="EMBL" id="JBHPON010000001">
    <property type="protein sequence ID" value="MFC6035354.1"/>
    <property type="molecule type" value="Genomic_DNA"/>
</dbReference>
<evidence type="ECO:0000313" key="6">
    <source>
        <dbReference type="Proteomes" id="UP001596116"/>
    </source>
</evidence>
<feature type="active site" description="Nucleophile" evidence="3">
    <location>
        <position position="71"/>
    </location>
</feature>
<evidence type="ECO:0000313" key="5">
    <source>
        <dbReference type="EMBL" id="MFC6035354.1"/>
    </source>
</evidence>
<dbReference type="PANTHER" id="PTHR32176">
    <property type="entry name" value="XYLOSE ISOMERASE"/>
    <property type="match status" value="1"/>
</dbReference>
<organism evidence="5 6">
    <name type="scientific">Hyphococcus aureus</name>
    <dbReference type="NCBI Taxonomy" id="2666033"/>
    <lineage>
        <taxon>Bacteria</taxon>
        <taxon>Pseudomonadati</taxon>
        <taxon>Pseudomonadota</taxon>
        <taxon>Alphaproteobacteria</taxon>
        <taxon>Parvularculales</taxon>
        <taxon>Parvularculaceae</taxon>
        <taxon>Hyphococcus</taxon>
    </lineage>
</organism>